<organism evidence="1 2">
    <name type="scientific">Komagataella pastoris</name>
    <name type="common">Yeast</name>
    <name type="synonym">Pichia pastoris</name>
    <dbReference type="NCBI Taxonomy" id="4922"/>
    <lineage>
        <taxon>Eukaryota</taxon>
        <taxon>Fungi</taxon>
        <taxon>Dikarya</taxon>
        <taxon>Ascomycota</taxon>
        <taxon>Saccharomycotina</taxon>
        <taxon>Pichiomycetes</taxon>
        <taxon>Pichiales</taxon>
        <taxon>Pichiaceae</taxon>
        <taxon>Komagataella</taxon>
    </lineage>
</organism>
<dbReference type="Proteomes" id="UP000094565">
    <property type="component" value="Chromosome 2"/>
</dbReference>
<protein>
    <submittedName>
        <fullName evidence="1">BA75_03318T0</fullName>
    </submittedName>
</protein>
<evidence type="ECO:0000313" key="1">
    <source>
        <dbReference type="EMBL" id="ANZ74872.1"/>
    </source>
</evidence>
<evidence type="ECO:0000313" key="2">
    <source>
        <dbReference type="Proteomes" id="UP000094565"/>
    </source>
</evidence>
<proteinExistence type="predicted"/>
<keyword evidence="2" id="KW-1185">Reference proteome</keyword>
<dbReference type="EMBL" id="CP014585">
    <property type="protein sequence ID" value="ANZ74872.1"/>
    <property type="molecule type" value="Genomic_DNA"/>
</dbReference>
<reference evidence="1 2" key="1">
    <citation type="submission" date="2016-02" db="EMBL/GenBank/DDBJ databases">
        <title>Comparative genomic and transcriptomic foundation for Pichia pastoris.</title>
        <authorList>
            <person name="Love K.R."/>
            <person name="Shah K.A."/>
            <person name="Whittaker C.A."/>
            <person name="Wu J."/>
            <person name="Bartlett M.C."/>
            <person name="Ma D."/>
            <person name="Leeson R.L."/>
            <person name="Priest M."/>
            <person name="Young S.K."/>
            <person name="Love J.C."/>
        </authorList>
    </citation>
    <scope>NUCLEOTIDE SEQUENCE [LARGE SCALE GENOMIC DNA]</scope>
    <source>
        <strain evidence="1 2">ATCC 28485</strain>
    </source>
</reference>
<accession>A0A1B2JA87</accession>
<sequence>MILMAEMCEIRSAMHFRLCQHQFSIFNQQTVLYIECMSRYIIRQDIIYEMGHIKVIAKGISMMITSMPSDRFPCSQLLLLYNDQAHQYNNQGSCRLNISQFLAKLRVRLVSMPLVP</sequence>
<gene>
    <name evidence="1" type="ORF">ATY40_BA7503318</name>
</gene>
<dbReference type="AlphaFoldDB" id="A0A1B2JA87"/>
<name>A0A1B2JA87_PICPA</name>